<accession>A0A846Y7D2</accession>
<dbReference type="EMBL" id="JAAXOP010000021">
    <property type="protein sequence ID" value="NKY53792.1"/>
    <property type="molecule type" value="Genomic_DNA"/>
</dbReference>
<dbReference type="InterPro" id="IPR036291">
    <property type="entry name" value="NAD(P)-bd_dom_sf"/>
</dbReference>
<dbReference type="Pfam" id="PF16363">
    <property type="entry name" value="GDP_Man_Dehyd"/>
    <property type="match status" value="1"/>
</dbReference>
<dbReference type="PANTHER" id="PTHR43000">
    <property type="entry name" value="DTDP-D-GLUCOSE 4,6-DEHYDRATASE-RELATED"/>
    <property type="match status" value="1"/>
</dbReference>
<reference evidence="3 4" key="1">
    <citation type="submission" date="2020-04" db="EMBL/GenBank/DDBJ databases">
        <title>MicrobeNet Type strains.</title>
        <authorList>
            <person name="Nicholson A.C."/>
        </authorList>
    </citation>
    <scope>NUCLEOTIDE SEQUENCE [LARGE SCALE GENOMIC DNA]</scope>
    <source>
        <strain evidence="3 4">JCM 12354</strain>
    </source>
</reference>
<organism evidence="3 4">
    <name type="scientific">Nocardia vermiculata</name>
    <dbReference type="NCBI Taxonomy" id="257274"/>
    <lineage>
        <taxon>Bacteria</taxon>
        <taxon>Bacillati</taxon>
        <taxon>Actinomycetota</taxon>
        <taxon>Actinomycetes</taxon>
        <taxon>Mycobacteriales</taxon>
        <taxon>Nocardiaceae</taxon>
        <taxon>Nocardia</taxon>
    </lineage>
</organism>
<comment type="caution">
    <text evidence="3">The sequence shown here is derived from an EMBL/GenBank/DDBJ whole genome shotgun (WGS) entry which is preliminary data.</text>
</comment>
<feature type="region of interest" description="Disordered" evidence="1">
    <location>
        <begin position="1"/>
        <end position="20"/>
    </location>
</feature>
<dbReference type="SUPFAM" id="SSF51735">
    <property type="entry name" value="NAD(P)-binding Rossmann-fold domains"/>
    <property type="match status" value="1"/>
</dbReference>
<evidence type="ECO:0000313" key="4">
    <source>
        <dbReference type="Proteomes" id="UP000565711"/>
    </source>
</evidence>
<evidence type="ECO:0000256" key="1">
    <source>
        <dbReference type="SAM" id="MobiDB-lite"/>
    </source>
</evidence>
<feature type="domain" description="NAD(P)-binding" evidence="2">
    <location>
        <begin position="12"/>
        <end position="47"/>
    </location>
</feature>
<dbReference type="Gene3D" id="3.90.25.10">
    <property type="entry name" value="UDP-galactose 4-epimerase, domain 1"/>
    <property type="match status" value="1"/>
</dbReference>
<evidence type="ECO:0000313" key="3">
    <source>
        <dbReference type="EMBL" id="NKY53792.1"/>
    </source>
</evidence>
<dbReference type="Proteomes" id="UP000565711">
    <property type="component" value="Unassembled WGS sequence"/>
</dbReference>
<evidence type="ECO:0000259" key="2">
    <source>
        <dbReference type="Pfam" id="PF16363"/>
    </source>
</evidence>
<dbReference type="InterPro" id="IPR016040">
    <property type="entry name" value="NAD(P)-bd_dom"/>
</dbReference>
<gene>
    <name evidence="3" type="ORF">HGA08_26710</name>
</gene>
<protein>
    <recommendedName>
        <fullName evidence="2">NAD(P)-binding domain-containing protein</fullName>
    </recommendedName>
</protein>
<keyword evidence="4" id="KW-1185">Reference proteome</keyword>
<proteinExistence type="predicted"/>
<dbReference type="RefSeq" id="WP_067879815.1">
    <property type="nucleotide sequence ID" value="NZ_JAAXOP010000021.1"/>
</dbReference>
<name>A0A846Y7D2_9NOCA</name>
<dbReference type="Gene3D" id="3.40.50.720">
    <property type="entry name" value="NAD(P)-binding Rossmann-like Domain"/>
    <property type="match status" value="1"/>
</dbReference>
<sequence length="81" mass="9529">MSRIERGAHDIPDRPNHDRRYLIDPSKLETELGWRPEHDFETGIAETVAWYVEHRDWWEAIIADKGELGFDWSQMGPAPAR</sequence>
<dbReference type="AlphaFoldDB" id="A0A846Y7D2"/>